<organism evidence="2 3">
    <name type="scientific">Imperialibacter roseus</name>
    <dbReference type="NCBI Taxonomy" id="1324217"/>
    <lineage>
        <taxon>Bacteria</taxon>
        <taxon>Pseudomonadati</taxon>
        <taxon>Bacteroidota</taxon>
        <taxon>Cytophagia</taxon>
        <taxon>Cytophagales</taxon>
        <taxon>Flammeovirgaceae</taxon>
        <taxon>Imperialibacter</taxon>
    </lineage>
</organism>
<evidence type="ECO:0000256" key="1">
    <source>
        <dbReference type="SAM" id="Phobius"/>
    </source>
</evidence>
<gene>
    <name evidence="2" type="ORF">RT717_17075</name>
</gene>
<keyword evidence="1" id="KW-0812">Transmembrane</keyword>
<reference evidence="2 3" key="1">
    <citation type="journal article" date="2023" name="Microbiol. Resour. Announc.">
        <title>Complete Genome Sequence of Imperialibacter roseus strain P4T.</title>
        <authorList>
            <person name="Tizabi D.R."/>
            <person name="Bachvaroff T."/>
            <person name="Hill R.T."/>
        </authorList>
    </citation>
    <scope>NUCLEOTIDE SEQUENCE [LARGE SCALE GENOMIC DNA]</scope>
    <source>
        <strain evidence="2 3">P4T</strain>
    </source>
</reference>
<keyword evidence="1" id="KW-1133">Transmembrane helix</keyword>
<feature type="transmembrane region" description="Helical" evidence="1">
    <location>
        <begin position="36"/>
        <end position="52"/>
    </location>
</feature>
<sequence>MSQRTRSVIKLIAVLVVLLLVLGELSIVIIPAIAAYKFWLMVIAFMLVLISSK</sequence>
<keyword evidence="3" id="KW-1185">Reference proteome</keyword>
<dbReference type="EMBL" id="CP136051">
    <property type="protein sequence ID" value="WOK04797.1"/>
    <property type="molecule type" value="Genomic_DNA"/>
</dbReference>
<evidence type="ECO:0000313" key="2">
    <source>
        <dbReference type="EMBL" id="WOK04797.1"/>
    </source>
</evidence>
<keyword evidence="1" id="KW-0472">Membrane</keyword>
<dbReference type="RefSeq" id="WP_317487597.1">
    <property type="nucleotide sequence ID" value="NZ_CP136051.1"/>
</dbReference>
<accession>A0ABZ0IJT7</accession>
<name>A0ABZ0IJT7_9BACT</name>
<evidence type="ECO:0000313" key="3">
    <source>
        <dbReference type="Proteomes" id="UP001302349"/>
    </source>
</evidence>
<protein>
    <submittedName>
        <fullName evidence="2">Uncharacterized protein</fullName>
    </submittedName>
</protein>
<dbReference type="Proteomes" id="UP001302349">
    <property type="component" value="Chromosome"/>
</dbReference>
<proteinExistence type="predicted"/>